<dbReference type="Gene3D" id="2.70.70.10">
    <property type="entry name" value="Glucose Permease (Domain IIA)"/>
    <property type="match status" value="1"/>
</dbReference>
<evidence type="ECO:0000256" key="1">
    <source>
        <dbReference type="SAM" id="Phobius"/>
    </source>
</evidence>
<dbReference type="CDD" id="cd12797">
    <property type="entry name" value="M23_peptidase"/>
    <property type="match status" value="1"/>
</dbReference>
<dbReference type="PROSITE" id="PS51782">
    <property type="entry name" value="LYSM"/>
    <property type="match status" value="2"/>
</dbReference>
<evidence type="ECO:0000313" key="3">
    <source>
        <dbReference type="EMBL" id="OGD86835.1"/>
    </source>
</evidence>
<dbReference type="InterPro" id="IPR011055">
    <property type="entry name" value="Dup_hybrid_motif"/>
</dbReference>
<dbReference type="Pfam" id="PF01476">
    <property type="entry name" value="LysM"/>
    <property type="match status" value="2"/>
</dbReference>
<dbReference type="SUPFAM" id="SSF51261">
    <property type="entry name" value="Duplicated hybrid motif"/>
    <property type="match status" value="1"/>
</dbReference>
<dbReference type="PANTHER" id="PTHR21666:SF270">
    <property type="entry name" value="MUREIN HYDROLASE ACTIVATOR ENVC"/>
    <property type="match status" value="1"/>
</dbReference>
<organism evidence="3 4">
    <name type="scientific">Candidatus Curtissbacteria bacterium RIFCSPHIGHO2_01_FULL_41_11</name>
    <dbReference type="NCBI Taxonomy" id="1797711"/>
    <lineage>
        <taxon>Bacteria</taxon>
        <taxon>Candidatus Curtissiibacteriota</taxon>
    </lineage>
</organism>
<keyword evidence="1" id="KW-0472">Membrane</keyword>
<keyword evidence="1" id="KW-0812">Transmembrane</keyword>
<dbReference type="GO" id="GO:0004222">
    <property type="term" value="F:metalloendopeptidase activity"/>
    <property type="evidence" value="ECO:0007669"/>
    <property type="project" value="TreeGrafter"/>
</dbReference>
<accession>A0A1F5G4U7</accession>
<dbReference type="InterPro" id="IPR018392">
    <property type="entry name" value="LysM"/>
</dbReference>
<comment type="caution">
    <text evidence="3">The sequence shown here is derived from an EMBL/GenBank/DDBJ whole genome shotgun (WGS) entry which is preliminary data.</text>
</comment>
<dbReference type="InterPro" id="IPR036779">
    <property type="entry name" value="LysM_dom_sf"/>
</dbReference>
<dbReference type="InterPro" id="IPR050570">
    <property type="entry name" value="Cell_wall_metabolism_enzyme"/>
</dbReference>
<feature type="domain" description="LysM" evidence="2">
    <location>
        <begin position="124"/>
        <end position="168"/>
    </location>
</feature>
<dbReference type="STRING" id="1797711.A2870_04495"/>
<feature type="domain" description="LysM" evidence="2">
    <location>
        <begin position="174"/>
        <end position="220"/>
    </location>
</feature>
<dbReference type="SMART" id="SM00257">
    <property type="entry name" value="LysM"/>
    <property type="match status" value="2"/>
</dbReference>
<dbReference type="PANTHER" id="PTHR21666">
    <property type="entry name" value="PEPTIDASE-RELATED"/>
    <property type="match status" value="1"/>
</dbReference>
<dbReference type="AlphaFoldDB" id="A0A1F5G4U7"/>
<evidence type="ECO:0000313" key="4">
    <source>
        <dbReference type="Proteomes" id="UP000179102"/>
    </source>
</evidence>
<dbReference type="Gene3D" id="3.10.350.10">
    <property type="entry name" value="LysM domain"/>
    <property type="match status" value="2"/>
</dbReference>
<dbReference type="Proteomes" id="UP000179102">
    <property type="component" value="Unassembled WGS sequence"/>
</dbReference>
<dbReference type="InterPro" id="IPR016047">
    <property type="entry name" value="M23ase_b-sheet_dom"/>
</dbReference>
<proteinExistence type="predicted"/>
<evidence type="ECO:0000259" key="2">
    <source>
        <dbReference type="PROSITE" id="PS51782"/>
    </source>
</evidence>
<sequence>MDHDPIFKEFTQFLSSFSSYIVHRLKRAGFNFEKIKDVVVDALLARRGANTSFFIHASIVVLAVSVLAGGGVFSSTSVVSGSFPGVPVNPLVAGASTNNQDSGVISSSITPVTIISDKPRDKILDYEVKVGDTVSSIAEEYGVSESTIQWANDLSSTSQLKQGQKLKILPVSGVSHKVASGDTIYSVAKKYQANAQAIIDFPFNDVGNDFQLSTGSVLIVPDGAPPEKPKPAPTQYLASGQNVPIDNLGSSQFIWPANGGISQYFSWYHPGIDISNLGGGPIRASDSGTVTMAGWPDNYGYGNRVIVDHGNGFTTLYAHMSSIYVSPGQRVSKGDVLGAMGSTGRSTGVHVHLEIRKNGGALNPLSLLGK</sequence>
<dbReference type="CDD" id="cd00118">
    <property type="entry name" value="LysM"/>
    <property type="match status" value="2"/>
</dbReference>
<feature type="transmembrane region" description="Helical" evidence="1">
    <location>
        <begin position="53"/>
        <end position="73"/>
    </location>
</feature>
<keyword evidence="1" id="KW-1133">Transmembrane helix</keyword>
<dbReference type="EMBL" id="MFAZ01000029">
    <property type="protein sequence ID" value="OGD86835.1"/>
    <property type="molecule type" value="Genomic_DNA"/>
</dbReference>
<dbReference type="Pfam" id="PF01551">
    <property type="entry name" value="Peptidase_M23"/>
    <property type="match status" value="1"/>
</dbReference>
<name>A0A1F5G4U7_9BACT</name>
<reference evidence="3 4" key="1">
    <citation type="journal article" date="2016" name="Nat. Commun.">
        <title>Thousands of microbial genomes shed light on interconnected biogeochemical processes in an aquifer system.</title>
        <authorList>
            <person name="Anantharaman K."/>
            <person name="Brown C.T."/>
            <person name="Hug L.A."/>
            <person name="Sharon I."/>
            <person name="Castelle C.J."/>
            <person name="Probst A.J."/>
            <person name="Thomas B.C."/>
            <person name="Singh A."/>
            <person name="Wilkins M.J."/>
            <person name="Karaoz U."/>
            <person name="Brodie E.L."/>
            <person name="Williams K.H."/>
            <person name="Hubbard S.S."/>
            <person name="Banfield J.F."/>
        </authorList>
    </citation>
    <scope>NUCLEOTIDE SEQUENCE [LARGE SCALE GENOMIC DNA]</scope>
</reference>
<protein>
    <recommendedName>
        <fullName evidence="2">LysM domain-containing protein</fullName>
    </recommendedName>
</protein>
<gene>
    <name evidence="3" type="ORF">A2870_04495</name>
</gene>